<dbReference type="EMBL" id="CAJVPV010025874">
    <property type="protein sequence ID" value="CAG8730060.1"/>
    <property type="molecule type" value="Genomic_DNA"/>
</dbReference>
<feature type="non-terminal residue" evidence="1">
    <location>
        <position position="69"/>
    </location>
</feature>
<sequence>YNATLVWFRVDIDVPTTLSVLTLVLQLLHQFATRLFLSTIIRYYHQFEVGDVHIHKDFAVVVAEIEFMP</sequence>
<gene>
    <name evidence="1" type="ORF">AMORRO_LOCUS13948</name>
</gene>
<comment type="caution">
    <text evidence="1">The sequence shown here is derived from an EMBL/GenBank/DDBJ whole genome shotgun (WGS) entry which is preliminary data.</text>
</comment>
<evidence type="ECO:0000313" key="2">
    <source>
        <dbReference type="Proteomes" id="UP000789342"/>
    </source>
</evidence>
<dbReference type="AlphaFoldDB" id="A0A9N9ICN3"/>
<dbReference type="Proteomes" id="UP000789342">
    <property type="component" value="Unassembled WGS sequence"/>
</dbReference>
<name>A0A9N9ICN3_9GLOM</name>
<proteinExistence type="predicted"/>
<evidence type="ECO:0000313" key="1">
    <source>
        <dbReference type="EMBL" id="CAG8730060.1"/>
    </source>
</evidence>
<reference evidence="1" key="1">
    <citation type="submission" date="2021-06" db="EMBL/GenBank/DDBJ databases">
        <authorList>
            <person name="Kallberg Y."/>
            <person name="Tangrot J."/>
            <person name="Rosling A."/>
        </authorList>
    </citation>
    <scope>NUCLEOTIDE SEQUENCE</scope>
    <source>
        <strain evidence="1">CL551</strain>
    </source>
</reference>
<accession>A0A9N9ICN3</accession>
<protein>
    <submittedName>
        <fullName evidence="1">2554_t:CDS:1</fullName>
    </submittedName>
</protein>
<organism evidence="1 2">
    <name type="scientific">Acaulospora morrowiae</name>
    <dbReference type="NCBI Taxonomy" id="94023"/>
    <lineage>
        <taxon>Eukaryota</taxon>
        <taxon>Fungi</taxon>
        <taxon>Fungi incertae sedis</taxon>
        <taxon>Mucoromycota</taxon>
        <taxon>Glomeromycotina</taxon>
        <taxon>Glomeromycetes</taxon>
        <taxon>Diversisporales</taxon>
        <taxon>Acaulosporaceae</taxon>
        <taxon>Acaulospora</taxon>
    </lineage>
</organism>
<keyword evidence="2" id="KW-1185">Reference proteome</keyword>